<dbReference type="AlphaFoldDB" id="A0AAE1SDA4"/>
<sequence length="89" mass="10367">MGMPFREGDVGQTTVMLKKKLRAHHFDSKAKKSFPNKEYVEAWSLQSKEHSRVHPQLIKIPDIVSINRQFAIIQRKSSKRIEVLLILLN</sequence>
<proteinExistence type="predicted"/>
<organism evidence="1 2">
    <name type="scientific">Anisodus tanguticus</name>
    <dbReference type="NCBI Taxonomy" id="243964"/>
    <lineage>
        <taxon>Eukaryota</taxon>
        <taxon>Viridiplantae</taxon>
        <taxon>Streptophyta</taxon>
        <taxon>Embryophyta</taxon>
        <taxon>Tracheophyta</taxon>
        <taxon>Spermatophyta</taxon>
        <taxon>Magnoliopsida</taxon>
        <taxon>eudicotyledons</taxon>
        <taxon>Gunneridae</taxon>
        <taxon>Pentapetalae</taxon>
        <taxon>asterids</taxon>
        <taxon>lamiids</taxon>
        <taxon>Solanales</taxon>
        <taxon>Solanaceae</taxon>
        <taxon>Solanoideae</taxon>
        <taxon>Hyoscyameae</taxon>
        <taxon>Anisodus</taxon>
    </lineage>
</organism>
<dbReference type="EMBL" id="JAVYJV010000006">
    <property type="protein sequence ID" value="KAK4368654.1"/>
    <property type="molecule type" value="Genomic_DNA"/>
</dbReference>
<gene>
    <name evidence="1" type="ORF">RND71_012446</name>
</gene>
<accession>A0AAE1SDA4</accession>
<dbReference type="Proteomes" id="UP001291623">
    <property type="component" value="Unassembled WGS sequence"/>
</dbReference>
<keyword evidence="2" id="KW-1185">Reference proteome</keyword>
<protein>
    <submittedName>
        <fullName evidence="1">Uncharacterized protein</fullName>
    </submittedName>
</protein>
<name>A0AAE1SDA4_9SOLA</name>
<comment type="caution">
    <text evidence="1">The sequence shown here is derived from an EMBL/GenBank/DDBJ whole genome shotgun (WGS) entry which is preliminary data.</text>
</comment>
<evidence type="ECO:0000313" key="1">
    <source>
        <dbReference type="EMBL" id="KAK4368654.1"/>
    </source>
</evidence>
<reference evidence="1" key="1">
    <citation type="submission" date="2023-12" db="EMBL/GenBank/DDBJ databases">
        <title>Genome assembly of Anisodus tanguticus.</title>
        <authorList>
            <person name="Wang Y.-J."/>
        </authorList>
    </citation>
    <scope>NUCLEOTIDE SEQUENCE</scope>
    <source>
        <strain evidence="1">KB-2021</strain>
        <tissue evidence="1">Leaf</tissue>
    </source>
</reference>
<evidence type="ECO:0000313" key="2">
    <source>
        <dbReference type="Proteomes" id="UP001291623"/>
    </source>
</evidence>